<dbReference type="AlphaFoldDB" id="A0A271LTN9"/>
<reference evidence="2 3" key="1">
    <citation type="submission" date="2017-08" db="EMBL/GenBank/DDBJ databases">
        <title>Mesorhizobium wenxinae sp. nov., a novel rhizobial species isolated from root nodules of chickpea (Cicer arietinum L.).</title>
        <authorList>
            <person name="Zhang J."/>
        </authorList>
    </citation>
    <scope>NUCLEOTIDE SEQUENCE [LARGE SCALE GENOMIC DNA]</scope>
    <source>
        <strain evidence="2 3">SDW018</strain>
    </source>
</reference>
<gene>
    <name evidence="2" type="ORF">CIT26_07750</name>
</gene>
<protein>
    <recommendedName>
        <fullName evidence="4">DUF2798 domain-containing protein</fullName>
    </recommendedName>
</protein>
<feature type="transmembrane region" description="Helical" evidence="1">
    <location>
        <begin position="21"/>
        <end position="42"/>
    </location>
</feature>
<dbReference type="RefSeq" id="WP_095492038.1">
    <property type="nucleotide sequence ID" value="NZ_NPKJ01000025.1"/>
</dbReference>
<dbReference type="OrthoDB" id="7159403at2"/>
<evidence type="ECO:0000313" key="3">
    <source>
        <dbReference type="Proteomes" id="UP000216442"/>
    </source>
</evidence>
<dbReference type="InterPro" id="IPR021529">
    <property type="entry name" value="DUF2798"/>
</dbReference>
<keyword evidence="1" id="KW-0812">Transmembrane</keyword>
<name>A0A271LTN9_9HYPH</name>
<evidence type="ECO:0008006" key="4">
    <source>
        <dbReference type="Google" id="ProtNLM"/>
    </source>
</evidence>
<proteinExistence type="predicted"/>
<keyword evidence="3" id="KW-1185">Reference proteome</keyword>
<organism evidence="2 3">
    <name type="scientific">Mesorhizobium temperatum</name>
    <dbReference type="NCBI Taxonomy" id="241416"/>
    <lineage>
        <taxon>Bacteria</taxon>
        <taxon>Pseudomonadati</taxon>
        <taxon>Pseudomonadota</taxon>
        <taxon>Alphaproteobacteria</taxon>
        <taxon>Hyphomicrobiales</taxon>
        <taxon>Phyllobacteriaceae</taxon>
        <taxon>Mesorhizobium</taxon>
    </lineage>
</organism>
<dbReference type="Pfam" id="PF11391">
    <property type="entry name" value="DUF2798"/>
    <property type="match status" value="1"/>
</dbReference>
<evidence type="ECO:0000313" key="2">
    <source>
        <dbReference type="EMBL" id="PAQ10690.1"/>
    </source>
</evidence>
<dbReference type="Proteomes" id="UP000216442">
    <property type="component" value="Unassembled WGS sequence"/>
</dbReference>
<keyword evidence="1" id="KW-0472">Membrane</keyword>
<keyword evidence="1" id="KW-1133">Transmembrane helix</keyword>
<accession>A0A271LTN9</accession>
<evidence type="ECO:0000256" key="1">
    <source>
        <dbReference type="SAM" id="Phobius"/>
    </source>
</evidence>
<feature type="transmembrane region" description="Helical" evidence="1">
    <location>
        <begin position="54"/>
        <end position="76"/>
    </location>
</feature>
<sequence length="90" mass="9681">MHASPQKTLKLRKLPPSYSAVVMPFVLSILMTCIISAVSTAIGTGWTNGFVATWSYAWGVSSLVAFPSLLIVLPIVRRIVAAIVDQPARP</sequence>
<comment type="caution">
    <text evidence="2">The sequence shown here is derived from an EMBL/GenBank/DDBJ whole genome shotgun (WGS) entry which is preliminary data.</text>
</comment>
<dbReference type="EMBL" id="NPKJ01000025">
    <property type="protein sequence ID" value="PAQ10690.1"/>
    <property type="molecule type" value="Genomic_DNA"/>
</dbReference>